<name>A0AB34FUD5_9HYPO</name>
<feature type="compositionally biased region" description="Polar residues" evidence="1">
    <location>
        <begin position="275"/>
        <end position="286"/>
    </location>
</feature>
<keyword evidence="3" id="KW-1185">Reference proteome</keyword>
<protein>
    <submittedName>
        <fullName evidence="2">Ras GTPase activating protein</fullName>
    </submittedName>
</protein>
<dbReference type="Proteomes" id="UP001163105">
    <property type="component" value="Unassembled WGS sequence"/>
</dbReference>
<feature type="compositionally biased region" description="Polar residues" evidence="1">
    <location>
        <begin position="126"/>
        <end position="136"/>
    </location>
</feature>
<accession>A0AB34FUD5</accession>
<feature type="compositionally biased region" description="Basic and acidic residues" evidence="1">
    <location>
        <begin position="11"/>
        <end position="23"/>
    </location>
</feature>
<feature type="compositionally biased region" description="Basic and acidic residues" evidence="1">
    <location>
        <begin position="57"/>
        <end position="70"/>
    </location>
</feature>
<feature type="compositionally biased region" description="Basic and acidic residues" evidence="1">
    <location>
        <begin position="242"/>
        <end position="252"/>
    </location>
</feature>
<comment type="caution">
    <text evidence="2">The sequence shown here is derived from an EMBL/GenBank/DDBJ whole genome shotgun (WGS) entry which is preliminary data.</text>
</comment>
<feature type="compositionally biased region" description="Polar residues" evidence="1">
    <location>
        <begin position="358"/>
        <end position="375"/>
    </location>
</feature>
<feature type="compositionally biased region" description="Polar residues" evidence="1">
    <location>
        <begin position="387"/>
        <end position="397"/>
    </location>
</feature>
<dbReference type="EMBL" id="JAQHRD010000003">
    <property type="protein sequence ID" value="KAJ6443098.1"/>
    <property type="molecule type" value="Genomic_DNA"/>
</dbReference>
<proteinExistence type="predicted"/>
<gene>
    <name evidence="2" type="ORF">O9K51_04277</name>
</gene>
<evidence type="ECO:0000313" key="2">
    <source>
        <dbReference type="EMBL" id="KAJ6443098.1"/>
    </source>
</evidence>
<evidence type="ECO:0000313" key="3">
    <source>
        <dbReference type="Proteomes" id="UP001163105"/>
    </source>
</evidence>
<evidence type="ECO:0000256" key="1">
    <source>
        <dbReference type="SAM" id="MobiDB-lite"/>
    </source>
</evidence>
<organism evidence="2 3">
    <name type="scientific">Purpureocillium lavendulum</name>
    <dbReference type="NCBI Taxonomy" id="1247861"/>
    <lineage>
        <taxon>Eukaryota</taxon>
        <taxon>Fungi</taxon>
        <taxon>Dikarya</taxon>
        <taxon>Ascomycota</taxon>
        <taxon>Pezizomycotina</taxon>
        <taxon>Sordariomycetes</taxon>
        <taxon>Hypocreomycetidae</taxon>
        <taxon>Hypocreales</taxon>
        <taxon>Ophiocordycipitaceae</taxon>
        <taxon>Purpureocillium</taxon>
    </lineage>
</organism>
<feature type="region of interest" description="Disordered" evidence="1">
    <location>
        <begin position="176"/>
        <end position="489"/>
    </location>
</feature>
<feature type="region of interest" description="Disordered" evidence="1">
    <location>
        <begin position="1"/>
        <end position="144"/>
    </location>
</feature>
<reference evidence="2" key="1">
    <citation type="submission" date="2023-01" db="EMBL/GenBank/DDBJ databases">
        <title>The growth and conidiation of Purpureocillium lavendulum are regulated by nitrogen source and histone H3K14 acetylation.</title>
        <authorList>
            <person name="Tang P."/>
            <person name="Han J."/>
            <person name="Zhang C."/>
            <person name="Tang P."/>
            <person name="Qi F."/>
            <person name="Zhang K."/>
            <person name="Liang L."/>
        </authorList>
    </citation>
    <scope>NUCLEOTIDE SEQUENCE</scope>
    <source>
        <strain evidence="2">YMF1.00683</strain>
    </source>
</reference>
<feature type="compositionally biased region" description="Low complexity" evidence="1">
    <location>
        <begin position="312"/>
        <end position="337"/>
    </location>
</feature>
<sequence>MSQVKNLRAMFENKGDTSPDRGRSPAGVSISPSNPTGQNGAGSPRPLSKVRTNFVAIEKDGRIGLRRDPSGESSLSRRRLSVETDVESTVAISEKPTMASPDYLTKAPRKPLDNEPIPELPRTPADPSQASRNSSEALDAAGEQFKRDGTAVLLAVADPSAKPVCDDRSPGAEAAMLLKLNETARGSHDMSSIGPQKKAASPPRKNGSGPLSNAAIPSKASKATPVLEPASAQASPRAVPRTAEKSGPEPRIEPASQDASRTSKAGDTKEPASEPPTSRGSTQVLESRSGVEKDSTSRMASGKPPVDANLISSEGASIPSAAPAPSTPTANASQSPTQSATERRDLEATQETDLVDTVQGSDDATSVHSATNPERNATEAMSAMAAEQTSKVTQSPGPSLLIRGKVEETSTDEPLTVRTPNFVADPDEEGLPSILENAPNQVEAEPPVDGRENAQPAITPAKEEDIDDDVGEAPANTSDSESMKQPVEA</sequence>
<dbReference type="AlphaFoldDB" id="A0AB34FUD5"/>